<dbReference type="Proteomes" id="UP000321331">
    <property type="component" value="Unassembled WGS sequence"/>
</dbReference>
<name>A0A5C6SEP9_FUSOC</name>
<organism evidence="1 2">
    <name type="scientific">Fusarium oxysporum f. sp. cubense</name>
    <dbReference type="NCBI Taxonomy" id="61366"/>
    <lineage>
        <taxon>Eukaryota</taxon>
        <taxon>Fungi</taxon>
        <taxon>Dikarya</taxon>
        <taxon>Ascomycota</taxon>
        <taxon>Pezizomycotina</taxon>
        <taxon>Sordariomycetes</taxon>
        <taxon>Hypocreomycetidae</taxon>
        <taxon>Hypocreales</taxon>
        <taxon>Nectriaceae</taxon>
        <taxon>Fusarium</taxon>
        <taxon>Fusarium oxysporum species complex</taxon>
    </lineage>
</organism>
<dbReference type="EMBL" id="VMNF01000014">
    <property type="protein sequence ID" value="TXB97071.1"/>
    <property type="molecule type" value="Genomic_DNA"/>
</dbReference>
<gene>
    <name evidence="1" type="ORF">FocTR4_00012114</name>
</gene>
<dbReference type="AlphaFoldDB" id="A0A5C6SEP9"/>
<feature type="non-terminal residue" evidence="1">
    <location>
        <position position="1"/>
    </location>
</feature>
<reference evidence="1 2" key="1">
    <citation type="submission" date="2019-07" db="EMBL/GenBank/DDBJ databases">
        <title>The First High-Quality Draft Genome Sequence of the Causal Agent of the Current Panama Disease Epidemic.</title>
        <authorList>
            <person name="Warmington R.J."/>
            <person name="Kay W."/>
            <person name="Jeffries A."/>
            <person name="Bebber D."/>
            <person name="Moore K."/>
            <person name="Studholme D.J."/>
        </authorList>
    </citation>
    <scope>NUCLEOTIDE SEQUENCE [LARGE SCALE GENOMIC DNA]</scope>
    <source>
        <strain evidence="1 2">TR4</strain>
    </source>
</reference>
<comment type="caution">
    <text evidence="1">The sequence shown here is derived from an EMBL/GenBank/DDBJ whole genome shotgun (WGS) entry which is preliminary data.</text>
</comment>
<sequence length="122" mass="14039">YGISDEDTLSNLFASYPQTFSTFPRTRGSQGLYEPVWNLRFDHEIHLQNDFPSGRTRLQRVKAPIPGPEIDPLPSIRRARSQWELVDSDEDILPSIVVRVEPQACFLSNKQSKNLPFKTRPL</sequence>
<evidence type="ECO:0000313" key="1">
    <source>
        <dbReference type="EMBL" id="TXB97071.1"/>
    </source>
</evidence>
<protein>
    <submittedName>
        <fullName evidence="1">Uncharacterized protein</fullName>
    </submittedName>
</protein>
<proteinExistence type="predicted"/>
<accession>A0A5C6SEP9</accession>
<evidence type="ECO:0000313" key="2">
    <source>
        <dbReference type="Proteomes" id="UP000321331"/>
    </source>
</evidence>